<dbReference type="EMBL" id="CAJVPM010010678">
    <property type="protein sequence ID" value="CAG8575151.1"/>
    <property type="molecule type" value="Genomic_DNA"/>
</dbReference>
<proteinExistence type="predicted"/>
<protein>
    <submittedName>
        <fullName evidence="1">11495_t:CDS:1</fullName>
    </submittedName>
</protein>
<gene>
    <name evidence="1" type="ORF">SCALOS_LOCUS5988</name>
</gene>
<sequence length="221" mass="24588">MADEKSFVIGALLYPDYDLLDFNGTIRFLGSLKNDGLNVKIITISQHGGNVKSNSQCQNLSDYSFDECPDFNVLLVPGGLSTGEEINNSTLINFIDKWIPKVKYVLGVCTGSALIAKTGHLNGKKATSNKMAFEWVVSCGPKVNWIKHARWVVDGKFYTSAGVSAGMDMVLGWISDIFGEQFAKRSALIAEYQWHSDPSWDPFSEMELEPSIREFWANTNE</sequence>
<organism evidence="1 2">
    <name type="scientific">Scutellospora calospora</name>
    <dbReference type="NCBI Taxonomy" id="85575"/>
    <lineage>
        <taxon>Eukaryota</taxon>
        <taxon>Fungi</taxon>
        <taxon>Fungi incertae sedis</taxon>
        <taxon>Mucoromycota</taxon>
        <taxon>Glomeromycotina</taxon>
        <taxon>Glomeromycetes</taxon>
        <taxon>Diversisporales</taxon>
        <taxon>Gigasporaceae</taxon>
        <taxon>Scutellospora</taxon>
    </lineage>
</organism>
<dbReference type="Proteomes" id="UP000789860">
    <property type="component" value="Unassembled WGS sequence"/>
</dbReference>
<accession>A0ACA9M902</accession>
<feature type="non-terminal residue" evidence="1">
    <location>
        <position position="221"/>
    </location>
</feature>
<reference evidence="1" key="1">
    <citation type="submission" date="2021-06" db="EMBL/GenBank/DDBJ databases">
        <authorList>
            <person name="Kallberg Y."/>
            <person name="Tangrot J."/>
            <person name="Rosling A."/>
        </authorList>
    </citation>
    <scope>NUCLEOTIDE SEQUENCE</scope>
    <source>
        <strain evidence="1">AU212A</strain>
    </source>
</reference>
<name>A0ACA9M902_9GLOM</name>
<keyword evidence="2" id="KW-1185">Reference proteome</keyword>
<evidence type="ECO:0000313" key="2">
    <source>
        <dbReference type="Proteomes" id="UP000789860"/>
    </source>
</evidence>
<evidence type="ECO:0000313" key="1">
    <source>
        <dbReference type="EMBL" id="CAG8575151.1"/>
    </source>
</evidence>
<comment type="caution">
    <text evidence="1">The sequence shown here is derived from an EMBL/GenBank/DDBJ whole genome shotgun (WGS) entry which is preliminary data.</text>
</comment>